<keyword evidence="4" id="KW-1185">Reference proteome</keyword>
<name>A0A197JE48_9FUNG</name>
<evidence type="ECO:0000256" key="1">
    <source>
        <dbReference type="SAM" id="MobiDB-lite"/>
    </source>
</evidence>
<gene>
    <name evidence="3" type="ORF">K457DRAFT_143189</name>
</gene>
<protein>
    <recommendedName>
        <fullName evidence="5">Transmembrane protein</fullName>
    </recommendedName>
</protein>
<dbReference type="Proteomes" id="UP000078512">
    <property type="component" value="Unassembled WGS sequence"/>
</dbReference>
<evidence type="ECO:0008006" key="5">
    <source>
        <dbReference type="Google" id="ProtNLM"/>
    </source>
</evidence>
<dbReference type="OrthoDB" id="2387820at2759"/>
<organism evidence="3 4">
    <name type="scientific">Linnemannia elongata AG-77</name>
    <dbReference type="NCBI Taxonomy" id="1314771"/>
    <lineage>
        <taxon>Eukaryota</taxon>
        <taxon>Fungi</taxon>
        <taxon>Fungi incertae sedis</taxon>
        <taxon>Mucoromycota</taxon>
        <taxon>Mortierellomycotina</taxon>
        <taxon>Mortierellomycetes</taxon>
        <taxon>Mortierellales</taxon>
        <taxon>Mortierellaceae</taxon>
        <taxon>Linnemannia</taxon>
    </lineage>
</organism>
<keyword evidence="2" id="KW-0812">Transmembrane</keyword>
<evidence type="ECO:0000313" key="3">
    <source>
        <dbReference type="EMBL" id="OAQ22776.1"/>
    </source>
</evidence>
<accession>A0A197JE48</accession>
<keyword evidence="2" id="KW-0472">Membrane</keyword>
<feature type="region of interest" description="Disordered" evidence="1">
    <location>
        <begin position="689"/>
        <end position="716"/>
    </location>
</feature>
<evidence type="ECO:0000313" key="4">
    <source>
        <dbReference type="Proteomes" id="UP000078512"/>
    </source>
</evidence>
<feature type="transmembrane region" description="Helical" evidence="2">
    <location>
        <begin position="12"/>
        <end position="33"/>
    </location>
</feature>
<keyword evidence="2" id="KW-1133">Transmembrane helix</keyword>
<dbReference type="EMBL" id="KV442142">
    <property type="protein sequence ID" value="OAQ22776.1"/>
    <property type="molecule type" value="Genomic_DNA"/>
</dbReference>
<feature type="transmembrane region" description="Helical" evidence="2">
    <location>
        <begin position="71"/>
        <end position="95"/>
    </location>
</feature>
<proteinExistence type="predicted"/>
<evidence type="ECO:0000256" key="2">
    <source>
        <dbReference type="SAM" id="Phobius"/>
    </source>
</evidence>
<reference evidence="3 4" key="1">
    <citation type="submission" date="2016-05" db="EMBL/GenBank/DDBJ databases">
        <title>Genome sequencing reveals origins of a unique bacterial endosymbiosis in the earliest lineages of terrestrial Fungi.</title>
        <authorList>
            <consortium name="DOE Joint Genome Institute"/>
            <person name="Uehling J."/>
            <person name="Gryganskyi A."/>
            <person name="Hameed K."/>
            <person name="Tschaplinski T."/>
            <person name="Misztal P."/>
            <person name="Wu S."/>
            <person name="Desiro A."/>
            <person name="Vande Pol N."/>
            <person name="Du Z.-Y."/>
            <person name="Zienkiewicz A."/>
            <person name="Zienkiewicz K."/>
            <person name="Morin E."/>
            <person name="Tisserant E."/>
            <person name="Splivallo R."/>
            <person name="Hainaut M."/>
            <person name="Henrissat B."/>
            <person name="Ohm R."/>
            <person name="Kuo A."/>
            <person name="Yan J."/>
            <person name="Lipzen A."/>
            <person name="Nolan M."/>
            <person name="Labutti K."/>
            <person name="Barry K."/>
            <person name="Goldstein A."/>
            <person name="Labbe J."/>
            <person name="Schadt C."/>
            <person name="Tuskan G."/>
            <person name="Grigoriev I."/>
            <person name="Martin F."/>
            <person name="Vilgalys R."/>
            <person name="Bonito G."/>
        </authorList>
    </citation>
    <scope>NUCLEOTIDE SEQUENCE [LARGE SCALE GENOMIC DNA]</scope>
    <source>
        <strain evidence="3 4">AG-77</strain>
    </source>
</reference>
<sequence>MIFPWPFVVSSIAITFIKIILSGTIGAVLSFYVRYSRDDYANSIRWSRLGGLYETTTLLKNSRRKVPKRSCIIMTVMIIANALTLFVTIFLGAFVSRTDMASDPTSAVVVTRQVPPGHFQSWTDWSGFMQADAIMEDTLELVLNSTRLNPNPLPQTVYTARKYDYEILCDETGVLFGDSIKNFPLVYPSPNDNCNVLLVVLDNTVAYNWDAKKATNRRISEGVHMATAPFSYSSEMGKDFVELGPNVITFNGVTCLSCTPDSALFMFFPKDGLTSLPKTCVTRCQYDTDDAIVTAATYTKFAVNRLNDFDKITTSIMDDASSLPLLQPMRTAINNGTFLTTAYNSTSVNSTLVILTSISTNVDLFMCISTFSNTTSAAGTVGLICSYVHFTAITIKPQPWDLITPAVFKQSIDAKLNITNKNEITIYHLPSGSKDYMATYSSKHLLKATTDAAVYLASLGHNVVMNTQAEQLYILYDTIEFKDAFEVPTPLLIFLLVFSLVCIIVWASSVKLAPVFSASVYKVIYEEIKSKDDKTQMLMDCTHNPLVFEGYQVIPDLGEQAGRTSQEYGIVVLGNGSTKQPPMQQISTQETPALQDMTALNPLLPQASPFASAQTITPFLVSPDSPAIPVNPVTLASTTASYHTATTPLSSLPVSPVYAPPIPPRPHAHDGTLTGTSLTQVLTPLHSATNNVSQETPSSASHPPIQSSTLIQNPFW</sequence>
<dbReference type="AlphaFoldDB" id="A0A197JE48"/>